<dbReference type="EMBL" id="RXMA01000020">
    <property type="protein sequence ID" value="RTR17215.1"/>
    <property type="molecule type" value="Genomic_DNA"/>
</dbReference>
<dbReference type="RefSeq" id="WP_126618217.1">
    <property type="nucleotide sequence ID" value="NZ_JBHUCY010000056.1"/>
</dbReference>
<name>A0A431VDK5_9PROT</name>
<evidence type="ECO:0000313" key="3">
    <source>
        <dbReference type="Proteomes" id="UP000277007"/>
    </source>
</evidence>
<feature type="transmembrane region" description="Helical" evidence="1">
    <location>
        <begin position="20"/>
        <end position="49"/>
    </location>
</feature>
<evidence type="ECO:0000256" key="1">
    <source>
        <dbReference type="SAM" id="Phobius"/>
    </source>
</evidence>
<keyword evidence="1" id="KW-0812">Transmembrane</keyword>
<dbReference type="Proteomes" id="UP000277007">
    <property type="component" value="Unassembled WGS sequence"/>
</dbReference>
<keyword evidence="1" id="KW-1133">Transmembrane helix</keyword>
<evidence type="ECO:0000313" key="2">
    <source>
        <dbReference type="EMBL" id="RTR17215.1"/>
    </source>
</evidence>
<comment type="caution">
    <text evidence="2">The sequence shown here is derived from an EMBL/GenBank/DDBJ whole genome shotgun (WGS) entry which is preliminary data.</text>
</comment>
<keyword evidence="1" id="KW-0472">Membrane</keyword>
<organism evidence="2 3">
    <name type="scientific">Azospirillum griseum</name>
    <dbReference type="NCBI Taxonomy" id="2496639"/>
    <lineage>
        <taxon>Bacteria</taxon>
        <taxon>Pseudomonadati</taxon>
        <taxon>Pseudomonadota</taxon>
        <taxon>Alphaproteobacteria</taxon>
        <taxon>Rhodospirillales</taxon>
        <taxon>Azospirillaceae</taxon>
        <taxon>Azospirillum</taxon>
    </lineage>
</organism>
<dbReference type="AlphaFoldDB" id="A0A431VDK5"/>
<reference evidence="2 3" key="1">
    <citation type="submission" date="2018-12" db="EMBL/GenBank/DDBJ databases">
        <authorList>
            <person name="Yang Y."/>
        </authorList>
    </citation>
    <scope>NUCLEOTIDE SEQUENCE [LARGE SCALE GENOMIC DNA]</scope>
    <source>
        <strain evidence="2 3">L-25-5w-1</strain>
    </source>
</reference>
<proteinExistence type="predicted"/>
<dbReference type="OrthoDB" id="9255723at2"/>
<gene>
    <name evidence="2" type="ORF">EJ903_18535</name>
</gene>
<keyword evidence="3" id="KW-1185">Reference proteome</keyword>
<accession>A0A431VDK5</accession>
<sequence length="242" mass="27043">MSESHPPLSNKPAELGDNRIYNAVVAFCIVLTVVTTVIFAHSLSAYFIVMKGGKAPGGSGDKASGESKEISLGDYGSQGDFFGGHFGPIIGSLTLLVVIYSGHVQLQSQNRFFREQQRKADEALFYQSFTQGLDLISQWDRTEAGCSQALRLVDYYARIACERKEPELYRLLNTVITGKMRNLLEGGGEEYFITNYPYAVVALEEIKKIRKETMDFKKEHKDILDAAKLKVKPRTKEGKTEK</sequence>
<protein>
    <submittedName>
        <fullName evidence="2">Uncharacterized protein</fullName>
    </submittedName>
</protein>